<dbReference type="AlphaFoldDB" id="J9AD08"/>
<organism evidence="1 2">
    <name type="scientific">Wuchereria bancrofti</name>
    <dbReference type="NCBI Taxonomy" id="6293"/>
    <lineage>
        <taxon>Eukaryota</taxon>
        <taxon>Metazoa</taxon>
        <taxon>Ecdysozoa</taxon>
        <taxon>Nematoda</taxon>
        <taxon>Chromadorea</taxon>
        <taxon>Rhabditida</taxon>
        <taxon>Spirurina</taxon>
        <taxon>Spiruromorpha</taxon>
        <taxon>Filarioidea</taxon>
        <taxon>Onchocercidae</taxon>
        <taxon>Wuchereria</taxon>
    </lineage>
</organism>
<evidence type="ECO:0000313" key="1">
    <source>
        <dbReference type="EMBL" id="EJW71900.1"/>
    </source>
</evidence>
<feature type="non-terminal residue" evidence="1">
    <location>
        <position position="53"/>
    </location>
</feature>
<comment type="caution">
    <text evidence="1">The sequence shown here is derived from an EMBL/GenBank/DDBJ whole genome shotgun (WGS) entry which is preliminary data.</text>
</comment>
<accession>J9AD08</accession>
<name>J9AD08_WUCBA</name>
<evidence type="ECO:0000313" key="2">
    <source>
        <dbReference type="Proteomes" id="UP000004810"/>
    </source>
</evidence>
<feature type="non-terminal residue" evidence="1">
    <location>
        <position position="1"/>
    </location>
</feature>
<dbReference type="EMBL" id="ADBV01017438">
    <property type="protein sequence ID" value="EJW71900.1"/>
    <property type="molecule type" value="Genomic_DNA"/>
</dbReference>
<sequence>LVLSITLANDEGHCLLPSRFISLLRICTIEYPTKEELITIYSSYLTFLVTFII</sequence>
<gene>
    <name evidence="1" type="ORF">WUBG_17192</name>
</gene>
<protein>
    <submittedName>
        <fullName evidence="1">Uncharacterized protein</fullName>
    </submittedName>
</protein>
<reference evidence="2" key="1">
    <citation type="submission" date="2012-08" db="EMBL/GenBank/DDBJ databases">
        <title>The Genome Sequence of Wuchereria bancrofti.</title>
        <authorList>
            <person name="Nutman T.B."/>
            <person name="Fink D.L."/>
            <person name="Russ C."/>
            <person name="Young S."/>
            <person name="Zeng Q."/>
            <person name="Koehrsen M."/>
            <person name="Alvarado L."/>
            <person name="Berlin A."/>
            <person name="Chapman S.B."/>
            <person name="Chen Z."/>
            <person name="Freedman E."/>
            <person name="Gellesch M."/>
            <person name="Goldberg J."/>
            <person name="Griggs A."/>
            <person name="Gujja S."/>
            <person name="Heilman E.R."/>
            <person name="Heiman D."/>
            <person name="Hepburn T."/>
            <person name="Howarth C."/>
            <person name="Jen D."/>
            <person name="Larson L."/>
            <person name="Lewis B."/>
            <person name="Mehta T."/>
            <person name="Park D."/>
            <person name="Pearson M."/>
            <person name="Roberts A."/>
            <person name="Saif S."/>
            <person name="Shea T."/>
            <person name="Shenoy N."/>
            <person name="Sisk P."/>
            <person name="Stolte C."/>
            <person name="Sykes S."/>
            <person name="Walk T."/>
            <person name="White J."/>
            <person name="Yandava C."/>
            <person name="Haas B."/>
            <person name="Henn M.R."/>
            <person name="Nusbaum C."/>
            <person name="Birren B."/>
        </authorList>
    </citation>
    <scope>NUCLEOTIDE SEQUENCE [LARGE SCALE GENOMIC DNA]</scope>
    <source>
        <strain evidence="2">NA</strain>
    </source>
</reference>
<proteinExistence type="predicted"/>
<dbReference type="Proteomes" id="UP000004810">
    <property type="component" value="Unassembled WGS sequence"/>
</dbReference>